<feature type="non-terminal residue" evidence="1">
    <location>
        <position position="72"/>
    </location>
</feature>
<keyword evidence="2" id="KW-1185">Reference proteome</keyword>
<dbReference type="EMBL" id="AWUY01000034">
    <property type="protein sequence ID" value="ERJ80127.1"/>
    <property type="molecule type" value="Genomic_DNA"/>
</dbReference>
<evidence type="ECO:0000313" key="1">
    <source>
        <dbReference type="EMBL" id="ERJ80127.1"/>
    </source>
</evidence>
<sequence>MLMTDLGLCIRVHAAEEIVHSEVRHQYAEECQQHVDVDVERLAQPFQVAVERGRVDEHRDESPCLFGVPAPV</sequence>
<evidence type="ECO:0000313" key="2">
    <source>
        <dbReference type="Proteomes" id="UP000016660"/>
    </source>
</evidence>
<accession>A0ABP2YAG9</accession>
<protein>
    <submittedName>
        <fullName evidence="1">Uncharacterized protein</fullName>
    </submittedName>
</protein>
<name>A0ABP2YAG9_9BACT</name>
<dbReference type="Proteomes" id="UP000016660">
    <property type="component" value="Unassembled WGS sequence"/>
</dbReference>
<reference evidence="1 2" key="1">
    <citation type="submission" date="2013-06" db="EMBL/GenBank/DDBJ databases">
        <authorList>
            <person name="Weinstock G."/>
            <person name="Sodergren E."/>
            <person name="Lobos E.A."/>
            <person name="Fulton L."/>
            <person name="Fulton R."/>
            <person name="Courtney L."/>
            <person name="Fronick C."/>
            <person name="O'Laughlin M."/>
            <person name="Godfrey J."/>
            <person name="Wilson R.M."/>
            <person name="Miner T."/>
            <person name="Farmer C."/>
            <person name="Delehaunty K."/>
            <person name="Cordes M."/>
            <person name="Minx P."/>
            <person name="Tomlinson C."/>
            <person name="Chen J."/>
            <person name="Wollam A."/>
            <person name="Pepin K.H."/>
            <person name="Bhonagiri V."/>
            <person name="Zhang X."/>
            <person name="Warren W."/>
            <person name="Mitreva M."/>
            <person name="Mardis E.R."/>
            <person name="Wilson R.K."/>
        </authorList>
    </citation>
    <scope>NUCLEOTIDE SEQUENCE [LARGE SCALE GENOMIC DNA]</scope>
    <source>
        <strain evidence="1 2">ATCC 29426</strain>
    </source>
</reference>
<comment type="caution">
    <text evidence="1">The sequence shown here is derived from an EMBL/GenBank/DDBJ whole genome shotgun (WGS) entry which is preliminary data.</text>
</comment>
<organism evidence="1 2">
    <name type="scientific">Prevotella disiens JCM 6334 = ATCC 29426</name>
    <dbReference type="NCBI Taxonomy" id="1235811"/>
    <lineage>
        <taxon>Bacteria</taxon>
        <taxon>Pseudomonadati</taxon>
        <taxon>Bacteroidota</taxon>
        <taxon>Bacteroidia</taxon>
        <taxon>Bacteroidales</taxon>
        <taxon>Prevotellaceae</taxon>
        <taxon>Prevotella</taxon>
    </lineage>
</organism>
<proteinExistence type="predicted"/>
<gene>
    <name evidence="1" type="ORF">HMPREF0653_00500</name>
</gene>